<dbReference type="Gene3D" id="1.20.1640.10">
    <property type="entry name" value="Multidrug efflux transporter AcrB transmembrane domain"/>
    <property type="match status" value="2"/>
</dbReference>
<dbReference type="RefSeq" id="WP_023173410.1">
    <property type="nucleotide sequence ID" value="NC_022600.1"/>
</dbReference>
<evidence type="ECO:0000256" key="3">
    <source>
        <dbReference type="ARBA" id="ARBA00022475"/>
    </source>
</evidence>
<feature type="transmembrane region" description="Helical" evidence="7">
    <location>
        <begin position="383"/>
        <end position="403"/>
    </location>
</feature>
<keyword evidence="5 7" id="KW-1133">Transmembrane helix</keyword>
<evidence type="ECO:0000256" key="2">
    <source>
        <dbReference type="ARBA" id="ARBA00022448"/>
    </source>
</evidence>
<keyword evidence="9" id="KW-1185">Reference proteome</keyword>
<dbReference type="Gene3D" id="3.30.70.1440">
    <property type="entry name" value="Multidrug efflux transporter AcrB pore domain"/>
    <property type="match status" value="1"/>
</dbReference>
<dbReference type="KEGG" id="glj:GKIL_2035"/>
<name>U5QH64_GLOK1</name>
<dbReference type="AlphaFoldDB" id="U5QH64"/>
<dbReference type="STRING" id="1183438.GKIL_2035"/>
<dbReference type="SUPFAM" id="SSF82866">
    <property type="entry name" value="Multidrug efflux transporter AcrB transmembrane domain"/>
    <property type="match status" value="2"/>
</dbReference>
<gene>
    <name evidence="8" type="ORF">GKIL_2035</name>
</gene>
<dbReference type="HOGENOM" id="CLU_002755_1_2_3"/>
<evidence type="ECO:0000256" key="6">
    <source>
        <dbReference type="ARBA" id="ARBA00023136"/>
    </source>
</evidence>
<dbReference type="GO" id="GO:0042910">
    <property type="term" value="F:xenobiotic transmembrane transporter activity"/>
    <property type="evidence" value="ECO:0007669"/>
    <property type="project" value="TreeGrafter"/>
</dbReference>
<evidence type="ECO:0000256" key="5">
    <source>
        <dbReference type="ARBA" id="ARBA00022989"/>
    </source>
</evidence>
<keyword evidence="4 7" id="KW-0812">Transmembrane</keyword>
<protein>
    <submittedName>
        <fullName evidence="8">Heavy metal efflux pump, CzcA family</fullName>
    </submittedName>
</protein>
<feature type="transmembrane region" description="Helical" evidence="7">
    <location>
        <begin position="546"/>
        <end position="568"/>
    </location>
</feature>
<evidence type="ECO:0000256" key="4">
    <source>
        <dbReference type="ARBA" id="ARBA00022692"/>
    </source>
</evidence>
<organism evidence="8 9">
    <name type="scientific">Gloeobacter kilaueensis (strain ATCC BAA-2537 / CCAP 1431/1 / ULC 316 / JS1)</name>
    <dbReference type="NCBI Taxonomy" id="1183438"/>
    <lineage>
        <taxon>Bacteria</taxon>
        <taxon>Bacillati</taxon>
        <taxon>Cyanobacteriota</taxon>
        <taxon>Cyanophyceae</taxon>
        <taxon>Gloeobacterales</taxon>
        <taxon>Gloeobacteraceae</taxon>
        <taxon>Gloeobacter</taxon>
    </lineage>
</organism>
<feature type="transmembrane region" description="Helical" evidence="7">
    <location>
        <begin position="1012"/>
        <end position="1035"/>
    </location>
</feature>
<comment type="subcellular location">
    <subcellularLocation>
        <location evidence="1">Cell membrane</location>
        <topology evidence="1">Multi-pass membrane protein</topology>
    </subcellularLocation>
</comment>
<dbReference type="InterPro" id="IPR001036">
    <property type="entry name" value="Acrflvin-R"/>
</dbReference>
<evidence type="ECO:0000256" key="1">
    <source>
        <dbReference type="ARBA" id="ARBA00004651"/>
    </source>
</evidence>
<dbReference type="InterPro" id="IPR004763">
    <property type="entry name" value="CusA-like"/>
</dbReference>
<dbReference type="EMBL" id="CP003587">
    <property type="protein sequence ID" value="AGY58281.1"/>
    <property type="molecule type" value="Genomic_DNA"/>
</dbReference>
<reference evidence="8 9" key="1">
    <citation type="journal article" date="2013" name="PLoS ONE">
        <title>Cultivation and Complete Genome Sequencing of Gloeobacter kilaueensis sp. nov., from a Lava Cave in Kilauea Caldera, Hawai'i.</title>
        <authorList>
            <person name="Saw J.H."/>
            <person name="Schatz M."/>
            <person name="Brown M.V."/>
            <person name="Kunkel D.D."/>
            <person name="Foster J.S."/>
            <person name="Shick H."/>
            <person name="Christensen S."/>
            <person name="Hou S."/>
            <person name="Wan X."/>
            <person name="Donachie S.P."/>
        </authorList>
    </citation>
    <scope>NUCLEOTIDE SEQUENCE [LARGE SCALE GENOMIC DNA]</scope>
    <source>
        <strain evidence="9">JS</strain>
    </source>
</reference>
<dbReference type="Pfam" id="PF00873">
    <property type="entry name" value="ACR_tran"/>
    <property type="match status" value="1"/>
</dbReference>
<feature type="transmembrane region" description="Helical" evidence="7">
    <location>
        <begin position="35"/>
        <end position="53"/>
    </location>
</feature>
<dbReference type="PANTHER" id="PTHR32063:SF24">
    <property type="entry name" value="CATION EFFLUX SYSTEM (ACRB_ACRD_ACRF FAMILY)"/>
    <property type="match status" value="1"/>
</dbReference>
<feature type="transmembrane region" description="Helical" evidence="7">
    <location>
        <begin position="909"/>
        <end position="928"/>
    </location>
</feature>
<evidence type="ECO:0000313" key="9">
    <source>
        <dbReference type="Proteomes" id="UP000017396"/>
    </source>
</evidence>
<dbReference type="Gene3D" id="3.30.70.1320">
    <property type="entry name" value="Multidrug efflux transporter AcrB pore domain like"/>
    <property type="match status" value="1"/>
</dbReference>
<evidence type="ECO:0000313" key="8">
    <source>
        <dbReference type="EMBL" id="AGY58281.1"/>
    </source>
</evidence>
<dbReference type="eggNOG" id="COG3696">
    <property type="taxonomic scope" value="Bacteria"/>
</dbReference>
<dbReference type="PATRIC" id="fig|1183438.3.peg.1998"/>
<keyword evidence="6 7" id="KW-0472">Membrane</keyword>
<feature type="transmembrane region" description="Helical" evidence="7">
    <location>
        <begin position="409"/>
        <end position="428"/>
    </location>
</feature>
<dbReference type="NCBIfam" id="TIGR00914">
    <property type="entry name" value="2A0601"/>
    <property type="match status" value="1"/>
</dbReference>
<dbReference type="OrthoDB" id="9791035at2"/>
<dbReference type="PRINTS" id="PR00702">
    <property type="entry name" value="ACRIFLAVINRP"/>
</dbReference>
<feature type="transmembrane region" description="Helical" evidence="7">
    <location>
        <begin position="984"/>
        <end position="1006"/>
    </location>
</feature>
<dbReference type="SUPFAM" id="SSF82714">
    <property type="entry name" value="Multidrug efflux transporter AcrB TolC docking domain, DN and DC subdomains"/>
    <property type="match status" value="2"/>
</dbReference>
<accession>U5QH64</accession>
<feature type="transmembrane region" description="Helical" evidence="7">
    <location>
        <begin position="883"/>
        <end position="902"/>
    </location>
</feature>
<dbReference type="InterPro" id="IPR027463">
    <property type="entry name" value="AcrB_DN_DC_subdom"/>
</dbReference>
<dbReference type="GO" id="GO:0008324">
    <property type="term" value="F:monoatomic cation transmembrane transporter activity"/>
    <property type="evidence" value="ECO:0007669"/>
    <property type="project" value="InterPro"/>
</dbReference>
<feature type="transmembrane region" description="Helical" evidence="7">
    <location>
        <begin position="357"/>
        <end position="376"/>
    </location>
</feature>
<dbReference type="GO" id="GO:0005886">
    <property type="term" value="C:plasma membrane"/>
    <property type="evidence" value="ECO:0007669"/>
    <property type="project" value="UniProtKB-SubCell"/>
</dbReference>
<dbReference type="Proteomes" id="UP000017396">
    <property type="component" value="Chromosome"/>
</dbReference>
<dbReference type="Gene3D" id="3.30.2090.10">
    <property type="entry name" value="Multidrug efflux transporter AcrB TolC docking domain, DN and DC subdomains"/>
    <property type="match status" value="2"/>
</dbReference>
<feature type="transmembrane region" description="Helical" evidence="7">
    <location>
        <begin position="460"/>
        <end position="482"/>
    </location>
</feature>
<keyword evidence="2" id="KW-0813">Transport</keyword>
<dbReference type="SUPFAM" id="SSF82693">
    <property type="entry name" value="Multidrug efflux transporter AcrB pore domain, PN1, PN2, PC1 and PC2 subdomains"/>
    <property type="match status" value="3"/>
</dbReference>
<dbReference type="PANTHER" id="PTHR32063">
    <property type="match status" value="1"/>
</dbReference>
<sequence>MSNARTQTAPDAQLQTIPEAKGIARWVYSALRQRVLILALLLVVLGIGVTSLLKVKVNSVPDISNLQVTVTVNARGLAPQEVEQYVTYPVELNLQNLPRLQYVRSVSKYALSQVTAIFEDGTDIYWARQQVAERLRGVQEQFPAGQIDLELGPIATGLGEVLIFRVQGPGYSLMQLRDILDWQIAPVLRGVSGVDTVDTMGGAAKEYQVRLLPDKLRGYALTPAQVMDALRNSNQNAGGGYYVQNENQILIRGKGLLQNLQDIGQVVVTRTTRGIVRVRDVAEVAIGSRLSQGAITANGRGETVAGIVIMRLGENPKQVITRVQRKISELRPSLPPGVNIKSVYNQEDLIDRAIETVAENLAVGAALVVIILFLLLGSFRGGLVTAAAIPLSLVGAATFLAYTNTSGNLLSLGALDFGLLVDGSVVMVENIMRRLADNRPLPEERLAVVQQAAGEMARPVLFAVSIIIVVYLPILFLTGVAGKTFQPMALTVVAALASSLVVALFVTPVLAYFAFKNPPKEEETWVLRAIRYPYERLLAWCTGNRLWTAVIALGFFLVSLFPLTFLGAEFIPQLSEGSLVLSLVRPPASSLEAAVRQTSLIEKVLKEFPDIETTMGRTGRSETAFDPMGPDVTDFYVILKPRSEWKQFKTQDEIEEAIGKRLAEAVPGAAISIGQPIENRTNELIAGAKADVAVRLYGPDLDQLKKTGDAIAQTVGTVSGAVDVVTEKVDGLPSISAQIDRSKLAAYGISTQAVMETVEASVSGKVVGKVFQGRPRYNLVVRFAPSALPNIESLANLPVATTSGQLIPLSSVARVAIDEGPAQISHRSGERVLTVQMNVRGRDLGGFVADAQKAVESKVALPSGYRIEWGGEFENLQEAQGRLFVLVPLTLVLIFILLYSTYGSFRPGVLIFLNVPLALSGGLLALALRSLPLSVTAGVGFIALFGVAVLNGVVLVSTIRKLEEEGLPAEAAAQEGARERLRPVLMTALVASLGFVPMALATGPGAEVQRPLATVVIGGLITATLLTLLVLPALYPVICGRDGFKLLWRSKDRRHSASSDAP</sequence>
<evidence type="ECO:0000256" key="7">
    <source>
        <dbReference type="SAM" id="Phobius"/>
    </source>
</evidence>
<feature type="transmembrane region" description="Helical" evidence="7">
    <location>
        <begin position="934"/>
        <end position="956"/>
    </location>
</feature>
<keyword evidence="3" id="KW-1003">Cell membrane</keyword>
<feature type="transmembrane region" description="Helical" evidence="7">
    <location>
        <begin position="488"/>
        <end position="515"/>
    </location>
</feature>
<dbReference type="Gene3D" id="3.30.70.1430">
    <property type="entry name" value="Multidrug efflux transporter AcrB pore domain"/>
    <property type="match status" value="2"/>
</dbReference>
<proteinExistence type="predicted"/>